<dbReference type="AlphaFoldDB" id="A0A699YBM5"/>
<keyword evidence="3" id="KW-1185">Reference proteome</keyword>
<comment type="caution">
    <text evidence="2">The sequence shown here is derived from an EMBL/GenBank/DDBJ whole genome shotgun (WGS) entry which is preliminary data.</text>
</comment>
<dbReference type="Proteomes" id="UP000485058">
    <property type="component" value="Unassembled WGS sequence"/>
</dbReference>
<evidence type="ECO:0000313" key="3">
    <source>
        <dbReference type="Proteomes" id="UP000485058"/>
    </source>
</evidence>
<dbReference type="EMBL" id="BLLF01000054">
    <property type="protein sequence ID" value="GFH06741.1"/>
    <property type="molecule type" value="Genomic_DNA"/>
</dbReference>
<protein>
    <submittedName>
        <fullName evidence="2">Uncharacterized protein</fullName>
    </submittedName>
</protein>
<evidence type="ECO:0000313" key="2">
    <source>
        <dbReference type="EMBL" id="GFH06741.1"/>
    </source>
</evidence>
<sequence length="242" mass="24895">MPPVRVLGLPVPQWLQLVAGDSPAVQGREGARLLLQGPDGVPHCLVWRSDPSGWVEDLAGASTALPSFALHIMNTTPGILQLRPKQATTGPPPIAEAQTAAARQLLKPCAPSGAAREVEGAGRHVDDKRCAQCSAVAAAGFLGSCSACRSLATVSLQLQHAGTRGAFSQHLCQQARAAAGRRGGTHVSGGGPVSCQRPPGTDPGQGSADASVAWPWATWRRGGWPHLHTSHTAGAHVGDRGA</sequence>
<feature type="region of interest" description="Disordered" evidence="1">
    <location>
        <begin position="181"/>
        <end position="209"/>
    </location>
</feature>
<name>A0A699YBM5_HAELA</name>
<organism evidence="2 3">
    <name type="scientific">Haematococcus lacustris</name>
    <name type="common">Green alga</name>
    <name type="synonym">Haematococcus pluvialis</name>
    <dbReference type="NCBI Taxonomy" id="44745"/>
    <lineage>
        <taxon>Eukaryota</taxon>
        <taxon>Viridiplantae</taxon>
        <taxon>Chlorophyta</taxon>
        <taxon>core chlorophytes</taxon>
        <taxon>Chlorophyceae</taxon>
        <taxon>CS clade</taxon>
        <taxon>Chlamydomonadales</taxon>
        <taxon>Haematococcaceae</taxon>
        <taxon>Haematococcus</taxon>
    </lineage>
</organism>
<proteinExistence type="predicted"/>
<reference evidence="2 3" key="1">
    <citation type="submission" date="2020-02" db="EMBL/GenBank/DDBJ databases">
        <title>Draft genome sequence of Haematococcus lacustris strain NIES-144.</title>
        <authorList>
            <person name="Morimoto D."/>
            <person name="Nakagawa S."/>
            <person name="Yoshida T."/>
            <person name="Sawayama S."/>
        </authorList>
    </citation>
    <scope>NUCLEOTIDE SEQUENCE [LARGE SCALE GENOMIC DNA]</scope>
    <source>
        <strain evidence="2 3">NIES-144</strain>
    </source>
</reference>
<gene>
    <name evidence="2" type="ORF">HaLaN_01422</name>
</gene>
<evidence type="ECO:0000256" key="1">
    <source>
        <dbReference type="SAM" id="MobiDB-lite"/>
    </source>
</evidence>
<accession>A0A699YBM5</accession>